<dbReference type="Proteomes" id="UP001321760">
    <property type="component" value="Unassembled WGS sequence"/>
</dbReference>
<gene>
    <name evidence="9" type="ORF">QBC34DRAFT_392180</name>
</gene>
<evidence type="ECO:0000313" key="10">
    <source>
        <dbReference type="Proteomes" id="UP001321760"/>
    </source>
</evidence>
<dbReference type="GO" id="GO:0016020">
    <property type="term" value="C:membrane"/>
    <property type="evidence" value="ECO:0007669"/>
    <property type="project" value="UniProtKB-SubCell"/>
</dbReference>
<dbReference type="InterPro" id="IPR044851">
    <property type="entry name" value="Wax_synthase"/>
</dbReference>
<feature type="domain" description="Wax synthase" evidence="8">
    <location>
        <begin position="318"/>
        <end position="408"/>
    </location>
</feature>
<dbReference type="PANTHER" id="PTHR31595:SF67">
    <property type="entry name" value="WAX SYNTHASE DOMAIN-CONTAINING PROTEIN"/>
    <property type="match status" value="1"/>
</dbReference>
<dbReference type="Pfam" id="PF13813">
    <property type="entry name" value="MBOAT_2"/>
    <property type="match status" value="1"/>
</dbReference>
<dbReference type="AlphaFoldDB" id="A0AAV9H1F3"/>
<keyword evidence="5 7" id="KW-1133">Transmembrane helix</keyword>
<evidence type="ECO:0000256" key="6">
    <source>
        <dbReference type="ARBA" id="ARBA00023136"/>
    </source>
</evidence>
<keyword evidence="3 9" id="KW-0808">Transferase</keyword>
<comment type="similarity">
    <text evidence="2">Belongs to the wax synthase family.</text>
</comment>
<evidence type="ECO:0000256" key="5">
    <source>
        <dbReference type="ARBA" id="ARBA00022989"/>
    </source>
</evidence>
<accession>A0AAV9H1F3</accession>
<comment type="caution">
    <text evidence="9">The sequence shown here is derived from an EMBL/GenBank/DDBJ whole genome shotgun (WGS) entry which is preliminary data.</text>
</comment>
<comment type="subcellular location">
    <subcellularLocation>
        <location evidence="1">Membrane</location>
        <topology evidence="1">Multi-pass membrane protein</topology>
    </subcellularLocation>
</comment>
<dbReference type="InterPro" id="IPR032805">
    <property type="entry name" value="Wax_synthase_dom"/>
</dbReference>
<dbReference type="PANTHER" id="PTHR31595">
    <property type="entry name" value="LONG-CHAIN-ALCOHOL O-FATTY-ACYLTRANSFERASE 3-RELATED"/>
    <property type="match status" value="1"/>
</dbReference>
<evidence type="ECO:0000256" key="3">
    <source>
        <dbReference type="ARBA" id="ARBA00022679"/>
    </source>
</evidence>
<reference evidence="9" key="2">
    <citation type="submission" date="2023-05" db="EMBL/GenBank/DDBJ databases">
        <authorList>
            <consortium name="Lawrence Berkeley National Laboratory"/>
            <person name="Steindorff A."/>
            <person name="Hensen N."/>
            <person name="Bonometti L."/>
            <person name="Westerberg I."/>
            <person name="Brannstrom I.O."/>
            <person name="Guillou S."/>
            <person name="Cros-Aarteil S."/>
            <person name="Calhoun S."/>
            <person name="Haridas S."/>
            <person name="Kuo A."/>
            <person name="Mondo S."/>
            <person name="Pangilinan J."/>
            <person name="Riley R."/>
            <person name="Labutti K."/>
            <person name="Andreopoulos B."/>
            <person name="Lipzen A."/>
            <person name="Chen C."/>
            <person name="Yanf M."/>
            <person name="Daum C."/>
            <person name="Ng V."/>
            <person name="Clum A."/>
            <person name="Ohm R."/>
            <person name="Martin F."/>
            <person name="Silar P."/>
            <person name="Natvig D."/>
            <person name="Lalanne C."/>
            <person name="Gautier V."/>
            <person name="Ament-Velasquez S.L."/>
            <person name="Kruys A."/>
            <person name="Hutchinson M.I."/>
            <person name="Powell A.J."/>
            <person name="Barry K."/>
            <person name="Miller A.N."/>
            <person name="Grigoriev I.V."/>
            <person name="Debuchy R."/>
            <person name="Gladieux P."/>
            <person name="Thoren M.H."/>
            <person name="Johannesson H."/>
        </authorList>
    </citation>
    <scope>NUCLEOTIDE SEQUENCE</scope>
    <source>
        <strain evidence="9">PSN243</strain>
    </source>
</reference>
<keyword evidence="10" id="KW-1185">Reference proteome</keyword>
<evidence type="ECO:0000256" key="1">
    <source>
        <dbReference type="ARBA" id="ARBA00004141"/>
    </source>
</evidence>
<feature type="transmembrane region" description="Helical" evidence="7">
    <location>
        <begin position="404"/>
        <end position="425"/>
    </location>
</feature>
<feature type="transmembrane region" description="Helical" evidence="7">
    <location>
        <begin position="86"/>
        <end position="112"/>
    </location>
</feature>
<sequence>MSLDLPTYYLHAHRLSFQQALQTGAAAPFIIPWSIVGAFVVPVLYLSIPHRKRPWLYRLRWVVVGLMGVLNLGVLKTRTGSENYAVGYAIGLTVAWGMIWGTALVGMMDVQWDVARVQLRRRRTAKREEGGKREAVVDESVRGMREEEYYWEAYPEDESFLTRLGWVVSLYLSFRGVGWNFAIPSVPHPRPPSDPHGRETVDFSGMPITTKFGHSRSTTYRSFILSRLLQMSISYLILDLWTLTARYDPYFVPGPAPAPFHPLPPFLSALPPILLYPLRSLISLAGVLSALHLYLPLTQLISLHNPLITPSQRALFLYPSISGSPLSVLYHGLAGFWSSFWHQSFRLGFTAPTKHLIHLGVLPATTTTVTRLTGMGIAFFLSGVMHALGGHTSLPETTSLPGPMMFFLLQFVGIIIQRALGGAIARRFAALQRWKATANALFVIAWLHLTNHFLIEDMSHAAIWLFEPVPFSPLRMMGFGHHAEETWWRWDRTYTPRWDCSRQSWECGTRL</sequence>
<evidence type="ECO:0000256" key="2">
    <source>
        <dbReference type="ARBA" id="ARBA00007282"/>
    </source>
</evidence>
<dbReference type="GO" id="GO:0006629">
    <property type="term" value="P:lipid metabolic process"/>
    <property type="evidence" value="ECO:0007669"/>
    <property type="project" value="InterPro"/>
</dbReference>
<organism evidence="9 10">
    <name type="scientific">Podospora aff. communis PSN243</name>
    <dbReference type="NCBI Taxonomy" id="3040156"/>
    <lineage>
        <taxon>Eukaryota</taxon>
        <taxon>Fungi</taxon>
        <taxon>Dikarya</taxon>
        <taxon>Ascomycota</taxon>
        <taxon>Pezizomycotina</taxon>
        <taxon>Sordariomycetes</taxon>
        <taxon>Sordariomycetidae</taxon>
        <taxon>Sordariales</taxon>
        <taxon>Podosporaceae</taxon>
        <taxon>Podospora</taxon>
    </lineage>
</organism>
<feature type="transmembrane region" description="Helical" evidence="7">
    <location>
        <begin position="55"/>
        <end position="74"/>
    </location>
</feature>
<keyword evidence="6 7" id="KW-0472">Membrane</keyword>
<feature type="transmembrane region" description="Helical" evidence="7">
    <location>
        <begin position="315"/>
        <end position="337"/>
    </location>
</feature>
<evidence type="ECO:0000259" key="8">
    <source>
        <dbReference type="Pfam" id="PF13813"/>
    </source>
</evidence>
<dbReference type="EMBL" id="MU865916">
    <property type="protein sequence ID" value="KAK4454613.1"/>
    <property type="molecule type" value="Genomic_DNA"/>
</dbReference>
<feature type="transmembrane region" description="Helical" evidence="7">
    <location>
        <begin position="224"/>
        <end position="243"/>
    </location>
</feature>
<dbReference type="GO" id="GO:0008374">
    <property type="term" value="F:O-acyltransferase activity"/>
    <property type="evidence" value="ECO:0007669"/>
    <property type="project" value="InterPro"/>
</dbReference>
<keyword evidence="4 7" id="KW-0812">Transmembrane</keyword>
<name>A0AAV9H1F3_9PEZI</name>
<evidence type="ECO:0000313" key="9">
    <source>
        <dbReference type="EMBL" id="KAK4454613.1"/>
    </source>
</evidence>
<protein>
    <submittedName>
        <fullName evidence="9">Membrane bound O-acyl transferase family-domain-containing protein</fullName>
    </submittedName>
</protein>
<reference evidence="9" key="1">
    <citation type="journal article" date="2023" name="Mol. Phylogenet. Evol.">
        <title>Genome-scale phylogeny and comparative genomics of the fungal order Sordariales.</title>
        <authorList>
            <person name="Hensen N."/>
            <person name="Bonometti L."/>
            <person name="Westerberg I."/>
            <person name="Brannstrom I.O."/>
            <person name="Guillou S."/>
            <person name="Cros-Aarteil S."/>
            <person name="Calhoun S."/>
            <person name="Haridas S."/>
            <person name="Kuo A."/>
            <person name="Mondo S."/>
            <person name="Pangilinan J."/>
            <person name="Riley R."/>
            <person name="LaButti K."/>
            <person name="Andreopoulos B."/>
            <person name="Lipzen A."/>
            <person name="Chen C."/>
            <person name="Yan M."/>
            <person name="Daum C."/>
            <person name="Ng V."/>
            <person name="Clum A."/>
            <person name="Steindorff A."/>
            <person name="Ohm R.A."/>
            <person name="Martin F."/>
            <person name="Silar P."/>
            <person name="Natvig D.O."/>
            <person name="Lalanne C."/>
            <person name="Gautier V."/>
            <person name="Ament-Velasquez S.L."/>
            <person name="Kruys A."/>
            <person name="Hutchinson M.I."/>
            <person name="Powell A.J."/>
            <person name="Barry K."/>
            <person name="Miller A.N."/>
            <person name="Grigoriev I.V."/>
            <person name="Debuchy R."/>
            <person name="Gladieux P."/>
            <person name="Hiltunen Thoren M."/>
            <person name="Johannesson H."/>
        </authorList>
    </citation>
    <scope>NUCLEOTIDE SEQUENCE</scope>
    <source>
        <strain evidence="9">PSN243</strain>
    </source>
</reference>
<feature type="transmembrane region" description="Helical" evidence="7">
    <location>
        <begin position="25"/>
        <end position="48"/>
    </location>
</feature>
<evidence type="ECO:0000256" key="7">
    <source>
        <dbReference type="SAM" id="Phobius"/>
    </source>
</evidence>
<proteinExistence type="inferred from homology"/>
<feature type="transmembrane region" description="Helical" evidence="7">
    <location>
        <begin position="273"/>
        <end position="295"/>
    </location>
</feature>
<evidence type="ECO:0000256" key="4">
    <source>
        <dbReference type="ARBA" id="ARBA00022692"/>
    </source>
</evidence>